<evidence type="ECO:0000256" key="1">
    <source>
        <dbReference type="SAM" id="MobiDB-lite"/>
    </source>
</evidence>
<gene>
    <name evidence="2" type="ordered locus">Jden_1740</name>
</gene>
<dbReference type="AlphaFoldDB" id="C7QYZ6"/>
<proteinExistence type="predicted"/>
<dbReference type="HOGENOM" id="CLU_2825355_0_0_11"/>
<accession>C7QYZ6</accession>
<organism evidence="2 3">
    <name type="scientific">Jonesia denitrificans (strain ATCC 14870 / DSM 20603 / BCRC 15368 / CIP 55.134 / JCM 11481 / NBRC 15587 / NCTC 10816 / Prevot 55134)</name>
    <name type="common">Listeria denitrificans</name>
    <dbReference type="NCBI Taxonomy" id="471856"/>
    <lineage>
        <taxon>Bacteria</taxon>
        <taxon>Bacillati</taxon>
        <taxon>Actinomycetota</taxon>
        <taxon>Actinomycetes</taxon>
        <taxon>Micrococcales</taxon>
        <taxon>Jonesiaceae</taxon>
        <taxon>Jonesia</taxon>
    </lineage>
</organism>
<feature type="region of interest" description="Disordered" evidence="1">
    <location>
        <begin position="17"/>
        <end position="66"/>
    </location>
</feature>
<dbReference type="Proteomes" id="UP000000628">
    <property type="component" value="Chromosome"/>
</dbReference>
<sequence length="66" mass="7062">MGSEGATVAALAVDGYPRNVPHAGKTSENSKWHAEGTVPLQPPKIRRITRPATRTGTSDRLDLARP</sequence>
<protein>
    <submittedName>
        <fullName evidence="2">Uncharacterized protein</fullName>
    </submittedName>
</protein>
<dbReference type="KEGG" id="jde:Jden_1740"/>
<name>C7QYZ6_JONDD</name>
<evidence type="ECO:0000313" key="3">
    <source>
        <dbReference type="Proteomes" id="UP000000628"/>
    </source>
</evidence>
<reference evidence="2 3" key="1">
    <citation type="journal article" date="2009" name="Stand. Genomic Sci.">
        <title>Complete genome sequence of Jonesia denitrificans type strain (Prevot 55134).</title>
        <authorList>
            <person name="Pukall R."/>
            <person name="Gehrich-Schroter G."/>
            <person name="Lapidus A."/>
            <person name="Nolan M."/>
            <person name="Glavina Del Rio T."/>
            <person name="Lucas S."/>
            <person name="Chen F."/>
            <person name="Tice H."/>
            <person name="Pitluck S."/>
            <person name="Cheng J.F."/>
            <person name="Copeland A."/>
            <person name="Saunders E."/>
            <person name="Brettin T."/>
            <person name="Detter J.C."/>
            <person name="Bruce D."/>
            <person name="Goodwin L."/>
            <person name="Pati A."/>
            <person name="Ivanova N."/>
            <person name="Mavromatis K."/>
            <person name="Ovchinnikova G."/>
            <person name="Chen A."/>
            <person name="Palaniappan K."/>
            <person name="Land M."/>
            <person name="Hauser L."/>
            <person name="Chang Y.J."/>
            <person name="Jeffries C.D."/>
            <person name="Chain P."/>
            <person name="Goker M."/>
            <person name="Bristow J."/>
            <person name="Eisen J.A."/>
            <person name="Markowitz V."/>
            <person name="Hugenholtz P."/>
            <person name="Kyrpides N.C."/>
            <person name="Klenk H.P."/>
            <person name="Han C."/>
        </authorList>
    </citation>
    <scope>NUCLEOTIDE SEQUENCE [LARGE SCALE GENOMIC DNA]</scope>
    <source>
        <strain evidence="3">ATCC 14870 / DSM 20603 / BCRC 15368 / CIP 55.134 / JCM 11481 / NBRC 15587 / NCTC 10816 / Prevot 55134</strain>
    </source>
</reference>
<dbReference type="EMBL" id="CP001706">
    <property type="protein sequence ID" value="ACV09385.1"/>
    <property type="molecule type" value="Genomic_DNA"/>
</dbReference>
<keyword evidence="3" id="KW-1185">Reference proteome</keyword>
<feature type="compositionally biased region" description="Basic and acidic residues" evidence="1">
    <location>
        <begin position="57"/>
        <end position="66"/>
    </location>
</feature>
<evidence type="ECO:0000313" key="2">
    <source>
        <dbReference type="EMBL" id="ACV09385.1"/>
    </source>
</evidence>